<proteinExistence type="predicted"/>
<organism evidence="1">
    <name type="scientific">Tanacetum cinerariifolium</name>
    <name type="common">Dalmatian daisy</name>
    <name type="synonym">Chrysanthemum cinerariifolium</name>
    <dbReference type="NCBI Taxonomy" id="118510"/>
    <lineage>
        <taxon>Eukaryota</taxon>
        <taxon>Viridiplantae</taxon>
        <taxon>Streptophyta</taxon>
        <taxon>Embryophyta</taxon>
        <taxon>Tracheophyta</taxon>
        <taxon>Spermatophyta</taxon>
        <taxon>Magnoliopsida</taxon>
        <taxon>eudicotyledons</taxon>
        <taxon>Gunneridae</taxon>
        <taxon>Pentapetalae</taxon>
        <taxon>asterids</taxon>
        <taxon>campanulids</taxon>
        <taxon>Asterales</taxon>
        <taxon>Asteraceae</taxon>
        <taxon>Asteroideae</taxon>
        <taxon>Anthemideae</taxon>
        <taxon>Anthemidinae</taxon>
        <taxon>Tanacetum</taxon>
    </lineage>
</organism>
<dbReference type="EMBL" id="BKCJ010344389">
    <property type="protein sequence ID" value="GEZ93555.1"/>
    <property type="molecule type" value="Genomic_DNA"/>
</dbReference>
<dbReference type="AlphaFoldDB" id="A0A699IXF6"/>
<name>A0A699IXF6_TANCI</name>
<protein>
    <submittedName>
        <fullName evidence="1">Uncharacterized protein</fullName>
    </submittedName>
</protein>
<sequence>MALPPSDQRQQYRRFEGLHYTEGDIADFETRLAKIYRREVHRVQVFDFGGLSDLMAEGFREVVLDLDTVRALQFHELGGGFFGYTPSYTLIRDPILRLCHRLIACSIARRSQAPKKVTAFDVFYLRGMDVGTVNVPYLLARYLRLFALGRKQDAIYLVIFAELDDTWALVAPGPERQPDGAASAPEAAKDVPIADEGASAIPASLHAPHSPPPAARPTRTMAQMLARVEEDMHEIRGELDEQRDWIAGIRYTSYADLYERCTRCRTDGASIFTTQQDEQQPDP</sequence>
<gene>
    <name evidence="1" type="ORF">Tci_565528</name>
</gene>
<reference evidence="1" key="1">
    <citation type="journal article" date="2019" name="Sci. Rep.">
        <title>Draft genome of Tanacetum cinerariifolium, the natural source of mosquito coil.</title>
        <authorList>
            <person name="Yamashiro T."/>
            <person name="Shiraishi A."/>
            <person name="Satake H."/>
            <person name="Nakayama K."/>
        </authorList>
    </citation>
    <scope>NUCLEOTIDE SEQUENCE</scope>
</reference>
<evidence type="ECO:0000313" key="1">
    <source>
        <dbReference type="EMBL" id="GEZ93555.1"/>
    </source>
</evidence>
<comment type="caution">
    <text evidence="1">The sequence shown here is derived from an EMBL/GenBank/DDBJ whole genome shotgun (WGS) entry which is preliminary data.</text>
</comment>
<accession>A0A699IXF6</accession>